<dbReference type="OrthoDB" id="9802008at2"/>
<sequence length="366" mass="40643">MKRIVTIAGLGLIGASIAKALKPIAENYIIGYDIHSETLQYAKSHGIIHEAKADYTAAVLQADYLILAAPISESIRLLAALDEMQLSKKLIVTDVSSVKQSMITTANQLQNKAVSFVGGHPMAGSHKKGVQAAKAHLFENAIYVLTPTERSTEHDVHALKSLLLPTHSKFLILEADEHDEMTGVISHFPHLIASSLVHQAKHWEETHAYLPNLAAGGFRDITRIASSNPTLWQDIFYHNRKKMSLLLEEWITEMQHVKLLVEENNKQDMIAYLEAAKLYRDGLGTKEKGAIPSYYDLYVDIQDQTGALAHVTQLLANSNISINNIQILEIREGIMGALRLSFASEKLQKISEQTLNEAGYETMVEK</sequence>
<dbReference type="RefSeq" id="WP_050352939.1">
    <property type="nucleotide sequence ID" value="NZ_BOSN01000001.1"/>
</dbReference>
<comment type="pathway">
    <text evidence="1">Amino-acid biosynthesis; L-tyrosine biosynthesis; (4-hydroxyphenyl)pyruvate from prephenate (NAD(+) route): step 1/1.</text>
</comment>
<reference evidence="12" key="1">
    <citation type="submission" date="2015-07" db="EMBL/GenBank/DDBJ databases">
        <title>Fjat-10053 dsm26.</title>
        <authorList>
            <person name="Liu B."/>
            <person name="Wang J."/>
            <person name="Zhu Y."/>
            <person name="Liu G."/>
            <person name="Chen Q."/>
            <person name="Chen Z."/>
            <person name="Lan J."/>
            <person name="Che J."/>
            <person name="Ge C."/>
            <person name="Shi H."/>
            <person name="Pan Z."/>
            <person name="Liu X."/>
        </authorList>
    </citation>
    <scope>NUCLEOTIDE SEQUENCE [LARGE SCALE GENOMIC DNA]</scope>
    <source>
        <strain evidence="12">DSM 26</strain>
    </source>
</reference>
<name>A0A0L0QP10_VIRPA</name>
<keyword evidence="6" id="KW-0028">Amino-acid biosynthesis</keyword>
<dbReference type="GO" id="GO:0008977">
    <property type="term" value="F:prephenate dehydrogenase (NAD+) activity"/>
    <property type="evidence" value="ECO:0007669"/>
    <property type="project" value="UniProtKB-EC"/>
</dbReference>
<dbReference type="GO" id="GO:0070403">
    <property type="term" value="F:NAD+ binding"/>
    <property type="evidence" value="ECO:0007669"/>
    <property type="project" value="InterPro"/>
</dbReference>
<dbReference type="EC" id="1.3.1.12" evidence="3"/>
<proteinExistence type="inferred from homology"/>
<evidence type="ECO:0000256" key="2">
    <source>
        <dbReference type="ARBA" id="ARBA00007964"/>
    </source>
</evidence>
<dbReference type="SUPFAM" id="SSF48179">
    <property type="entry name" value="6-phosphogluconate dehydrogenase C-terminal domain-like"/>
    <property type="match status" value="1"/>
</dbReference>
<evidence type="ECO:0000313" key="11">
    <source>
        <dbReference type="EMBL" id="KNE20365.1"/>
    </source>
</evidence>
<dbReference type="GO" id="GO:0006571">
    <property type="term" value="P:tyrosine biosynthetic process"/>
    <property type="evidence" value="ECO:0007669"/>
    <property type="project" value="UniProtKB-UniPathway"/>
</dbReference>
<dbReference type="InterPro" id="IPR046825">
    <property type="entry name" value="PDH_C"/>
</dbReference>
<dbReference type="PANTHER" id="PTHR21363:SF0">
    <property type="entry name" value="PREPHENATE DEHYDROGENASE [NADP(+)]"/>
    <property type="match status" value="1"/>
</dbReference>
<keyword evidence="8" id="KW-0520">NAD</keyword>
<evidence type="ECO:0000256" key="3">
    <source>
        <dbReference type="ARBA" id="ARBA00012068"/>
    </source>
</evidence>
<evidence type="ECO:0000256" key="5">
    <source>
        <dbReference type="ARBA" id="ARBA00022498"/>
    </source>
</evidence>
<evidence type="ECO:0000256" key="8">
    <source>
        <dbReference type="ARBA" id="ARBA00023027"/>
    </source>
</evidence>
<evidence type="ECO:0000256" key="7">
    <source>
        <dbReference type="ARBA" id="ARBA00023002"/>
    </source>
</evidence>
<protein>
    <recommendedName>
        <fullName evidence="4">Prephenate dehydrogenase</fullName>
        <ecNumber evidence="3">1.3.1.12</ecNumber>
    </recommendedName>
</protein>
<dbReference type="InterPro" id="IPR046826">
    <property type="entry name" value="PDH_N"/>
</dbReference>
<dbReference type="Pfam" id="PF02153">
    <property type="entry name" value="PDH_N"/>
    <property type="match status" value="1"/>
</dbReference>
<dbReference type="NCBIfam" id="NF005107">
    <property type="entry name" value="PRK06545.1-5"/>
    <property type="match status" value="1"/>
</dbReference>
<keyword evidence="7" id="KW-0560">Oxidoreductase</keyword>
<dbReference type="PROSITE" id="PS51671">
    <property type="entry name" value="ACT"/>
    <property type="match status" value="1"/>
</dbReference>
<dbReference type="InterPro" id="IPR008927">
    <property type="entry name" value="6-PGluconate_DH-like_C_sf"/>
</dbReference>
<evidence type="ECO:0000256" key="1">
    <source>
        <dbReference type="ARBA" id="ARBA00005067"/>
    </source>
</evidence>
<dbReference type="GeneID" id="66870475"/>
<dbReference type="InterPro" id="IPR050812">
    <property type="entry name" value="Preph/Arog_dehydrog"/>
</dbReference>
<evidence type="ECO:0000256" key="6">
    <source>
        <dbReference type="ARBA" id="ARBA00022605"/>
    </source>
</evidence>
<dbReference type="InterPro" id="IPR036291">
    <property type="entry name" value="NAD(P)-bd_dom_sf"/>
</dbReference>
<dbReference type="Pfam" id="PF20463">
    <property type="entry name" value="PDH_C"/>
    <property type="match status" value="1"/>
</dbReference>
<evidence type="ECO:0000256" key="10">
    <source>
        <dbReference type="ARBA" id="ARBA00049260"/>
    </source>
</evidence>
<dbReference type="FunFam" id="3.40.50.720:FF:000208">
    <property type="entry name" value="Prephenate dehydrogenase"/>
    <property type="match status" value="1"/>
</dbReference>
<dbReference type="PROSITE" id="PS51176">
    <property type="entry name" value="PDH_ADH"/>
    <property type="match status" value="1"/>
</dbReference>
<keyword evidence="5" id="KW-0827">Tyrosine biosynthesis</keyword>
<dbReference type="GO" id="GO:0004665">
    <property type="term" value="F:prephenate dehydrogenase (NADP+) activity"/>
    <property type="evidence" value="ECO:0007669"/>
    <property type="project" value="InterPro"/>
</dbReference>
<keyword evidence="9" id="KW-0057">Aromatic amino acid biosynthesis</keyword>
<evidence type="ECO:0000256" key="9">
    <source>
        <dbReference type="ARBA" id="ARBA00023141"/>
    </source>
</evidence>
<organism evidence="11 12">
    <name type="scientific">Virgibacillus pantothenticus</name>
    <dbReference type="NCBI Taxonomy" id="1473"/>
    <lineage>
        <taxon>Bacteria</taxon>
        <taxon>Bacillati</taxon>
        <taxon>Bacillota</taxon>
        <taxon>Bacilli</taxon>
        <taxon>Bacillales</taxon>
        <taxon>Bacillaceae</taxon>
        <taxon>Virgibacillus</taxon>
    </lineage>
</organism>
<accession>A0A0L0QP10</accession>
<comment type="caution">
    <text evidence="11">The sequence shown here is derived from an EMBL/GenBank/DDBJ whole genome shotgun (WGS) entry which is preliminary data.</text>
</comment>
<evidence type="ECO:0000313" key="12">
    <source>
        <dbReference type="Proteomes" id="UP000036780"/>
    </source>
</evidence>
<dbReference type="CDD" id="cd04909">
    <property type="entry name" value="ACT_PDH-BS"/>
    <property type="match status" value="1"/>
</dbReference>
<comment type="similarity">
    <text evidence="2">Belongs to the prephenate/arogenate dehydrogenase family.</text>
</comment>
<dbReference type="PANTHER" id="PTHR21363">
    <property type="entry name" value="PREPHENATE DEHYDROGENASE"/>
    <property type="match status" value="1"/>
</dbReference>
<dbReference type="FunFam" id="1.10.3660.10:FF:000003">
    <property type="entry name" value="Prephenate dehydrogenase"/>
    <property type="match status" value="1"/>
</dbReference>
<dbReference type="Gene3D" id="1.10.3660.10">
    <property type="entry name" value="6-phosphogluconate dehydrogenase C-terminal like domain"/>
    <property type="match status" value="1"/>
</dbReference>
<comment type="catalytic activity">
    <reaction evidence="10">
        <text>prephenate + NAD(+) = 3-(4-hydroxyphenyl)pyruvate + CO2 + NADH</text>
        <dbReference type="Rhea" id="RHEA:13869"/>
        <dbReference type="ChEBI" id="CHEBI:16526"/>
        <dbReference type="ChEBI" id="CHEBI:29934"/>
        <dbReference type="ChEBI" id="CHEBI:36242"/>
        <dbReference type="ChEBI" id="CHEBI:57540"/>
        <dbReference type="ChEBI" id="CHEBI:57945"/>
        <dbReference type="EC" id="1.3.1.12"/>
    </reaction>
</comment>
<dbReference type="InterPro" id="IPR003099">
    <property type="entry name" value="Prephen_DH"/>
</dbReference>
<dbReference type="PATRIC" id="fig|1473.5.peg.2434"/>
<dbReference type="UniPathway" id="UPA00122">
    <property type="reaction ID" value="UER00961"/>
</dbReference>
<evidence type="ECO:0000256" key="4">
    <source>
        <dbReference type="ARBA" id="ARBA00016891"/>
    </source>
</evidence>
<dbReference type="InterPro" id="IPR045865">
    <property type="entry name" value="ACT-like_dom_sf"/>
</dbReference>
<gene>
    <name evidence="11" type="ORF">AFK71_18495</name>
</gene>
<dbReference type="SUPFAM" id="SSF55021">
    <property type="entry name" value="ACT-like"/>
    <property type="match status" value="1"/>
</dbReference>
<dbReference type="Gene3D" id="3.40.50.720">
    <property type="entry name" value="NAD(P)-binding Rossmann-like Domain"/>
    <property type="match status" value="1"/>
</dbReference>
<dbReference type="Pfam" id="PF01842">
    <property type="entry name" value="ACT"/>
    <property type="match status" value="1"/>
</dbReference>
<keyword evidence="12" id="KW-1185">Reference proteome</keyword>
<dbReference type="SUPFAM" id="SSF51735">
    <property type="entry name" value="NAD(P)-binding Rossmann-fold domains"/>
    <property type="match status" value="1"/>
</dbReference>
<dbReference type="InterPro" id="IPR002912">
    <property type="entry name" value="ACT_dom"/>
</dbReference>
<dbReference type="AlphaFoldDB" id="A0A0L0QP10"/>
<dbReference type="Proteomes" id="UP000036780">
    <property type="component" value="Unassembled WGS sequence"/>
</dbReference>
<dbReference type="EMBL" id="LGTO01000007">
    <property type="protein sequence ID" value="KNE20365.1"/>
    <property type="molecule type" value="Genomic_DNA"/>
</dbReference>